<dbReference type="Proteomes" id="UP001565369">
    <property type="component" value="Unassembled WGS sequence"/>
</dbReference>
<dbReference type="InterPro" id="IPR054613">
    <property type="entry name" value="Peptidase_S78_dom"/>
</dbReference>
<dbReference type="EMBL" id="JBGBZJ010000003">
    <property type="protein sequence ID" value="MEY9452993.1"/>
    <property type="molecule type" value="Genomic_DNA"/>
</dbReference>
<dbReference type="EMBL" id="CP029425">
    <property type="protein sequence ID" value="AWL93381.1"/>
    <property type="molecule type" value="Genomic_DNA"/>
</dbReference>
<keyword evidence="8" id="KW-1185">Reference proteome</keyword>
<protein>
    <submittedName>
        <fullName evidence="6">HK97 family phage prohead protease</fullName>
    </submittedName>
</protein>
<proteinExistence type="predicted"/>
<evidence type="ECO:0000259" key="4">
    <source>
        <dbReference type="Pfam" id="PF04586"/>
    </source>
</evidence>
<dbReference type="Proteomes" id="UP000215703">
    <property type="component" value="Chromosome"/>
</dbReference>
<accession>A0A2U8P6P0</accession>
<evidence type="ECO:0000313" key="8">
    <source>
        <dbReference type="Proteomes" id="UP001565369"/>
    </source>
</evidence>
<dbReference type="OrthoDB" id="64791at2"/>
<reference evidence="5" key="3">
    <citation type="journal article" date="2018" name="Microbiol. Resour. Announc.">
        <title>Complete Genome Sequence of Bradyrhizobium ottawaense OO99(T), an Efficient Nitrogen-Fixing Symbiont of Soybean.</title>
        <authorList>
            <person name="Nguyen H.D.T."/>
            <person name="Cloutier S."/>
            <person name="Bromfield E.S.P."/>
        </authorList>
    </citation>
    <scope>NUCLEOTIDE SEQUENCE</scope>
    <source>
        <strain evidence="5">OO99</strain>
    </source>
</reference>
<evidence type="ECO:0000313" key="5">
    <source>
        <dbReference type="EMBL" id="AWL93381.1"/>
    </source>
</evidence>
<dbReference type="AlphaFoldDB" id="A0A2U8P6P0"/>
<gene>
    <name evidence="6" type="ORF">ABIG07_001941</name>
    <name evidence="5" type="ORF">CIT37_15210</name>
</gene>
<organism evidence="5 7">
    <name type="scientific">Bradyrhizobium ottawaense</name>
    <dbReference type="NCBI Taxonomy" id="931866"/>
    <lineage>
        <taxon>Bacteria</taxon>
        <taxon>Pseudomonadati</taxon>
        <taxon>Pseudomonadota</taxon>
        <taxon>Alphaproteobacteria</taxon>
        <taxon>Hyphomicrobiales</taxon>
        <taxon>Nitrobacteraceae</taxon>
        <taxon>Bradyrhizobium</taxon>
    </lineage>
</organism>
<dbReference type="Pfam" id="PF04586">
    <property type="entry name" value="Peptidase_S78"/>
    <property type="match status" value="1"/>
</dbReference>
<evidence type="ECO:0000313" key="6">
    <source>
        <dbReference type="EMBL" id="MEY9452993.1"/>
    </source>
</evidence>
<feature type="domain" description="Prohead serine protease" evidence="4">
    <location>
        <begin position="3"/>
        <end position="88"/>
    </location>
</feature>
<dbReference type="GO" id="GO:0008233">
    <property type="term" value="F:peptidase activity"/>
    <property type="evidence" value="ECO:0007669"/>
    <property type="project" value="UniProtKB-KW"/>
</dbReference>
<reference evidence="6 8" key="4">
    <citation type="submission" date="2024-07" db="EMBL/GenBank/DDBJ databases">
        <title>Genomic Encyclopedia of Type Strains, Phase V (KMG-V): Genome sequencing to study the core and pangenomes of soil and plant-associated prokaryotes.</title>
        <authorList>
            <person name="Whitman W."/>
        </authorList>
    </citation>
    <scope>NUCLEOTIDE SEQUENCE [LARGE SCALE GENOMIC DNA]</scope>
    <source>
        <strain evidence="6 8">USDA 152</strain>
    </source>
</reference>
<reference evidence="5 7" key="2">
    <citation type="journal article" date="2017" name="Syst. Appl. Microbiol.">
        <title>Soybeans inoculated with root zone soils of Canadian native legumes harbour diverse and novel Bradyrhizobium spp. that possess agricultural potential.</title>
        <authorList>
            <person name="Bromfield E.S.P."/>
            <person name="Cloutier S."/>
            <person name="Tambong J.T."/>
            <person name="Tran Thi T.V."/>
        </authorList>
    </citation>
    <scope>NUCLEOTIDE SEQUENCE [LARGE SCALE GENOMIC DNA]</scope>
    <source>
        <strain evidence="5 7">OO99</strain>
    </source>
</reference>
<reference evidence="5 7" key="1">
    <citation type="journal article" date="2014" name="Int. J. Syst. Evol. Microbiol.">
        <title>Bradyrhizobium ottawaense sp. nov., a symbiotic nitrogen fixing bacterium from root nodules of soybeans in Canada.</title>
        <authorList>
            <person name="Yu X."/>
            <person name="Cloutier S."/>
            <person name="Tambong J.T."/>
            <person name="Bromfield E.S."/>
        </authorList>
    </citation>
    <scope>NUCLEOTIDE SEQUENCE [LARGE SCALE GENOMIC DNA]</scope>
    <source>
        <strain evidence="5 7">OO99</strain>
    </source>
</reference>
<accession>A0A5H2YJR0</accession>
<keyword evidence="3" id="KW-0378">Hydrolase</keyword>
<name>A0A2U8P6P0_9BRAD</name>
<sequence>MAETISGFAISWNRPAIIAGLFEERFARGAFDKHIAQNPDVAALCSHDVSRPLGRISNGTLKLRSDNVGLYYSLEPHPDAPLGQEALALSTR</sequence>
<evidence type="ECO:0000256" key="1">
    <source>
        <dbReference type="ARBA" id="ARBA00022612"/>
    </source>
</evidence>
<keyword evidence="1" id="KW-1188">Viral release from host cell</keyword>
<evidence type="ECO:0000256" key="2">
    <source>
        <dbReference type="ARBA" id="ARBA00022670"/>
    </source>
</evidence>
<evidence type="ECO:0000313" key="7">
    <source>
        <dbReference type="Proteomes" id="UP000215703"/>
    </source>
</evidence>
<evidence type="ECO:0000256" key="3">
    <source>
        <dbReference type="ARBA" id="ARBA00022801"/>
    </source>
</evidence>
<keyword evidence="2 6" id="KW-0645">Protease</keyword>
<dbReference type="GO" id="GO:0006508">
    <property type="term" value="P:proteolysis"/>
    <property type="evidence" value="ECO:0007669"/>
    <property type="project" value="UniProtKB-KW"/>
</dbReference>